<sequence>MNRFCFLFAAVAVVLVTSLGSAASAGTWSKDSQSPVLEFSGESIQAISKTHFRVKVAYSEAAKMRCVGFAEKQAVAIDSIVVIPPFGVANMLINETDKDIDGVKCWITSTRKEDLKRDYIQHDLN</sequence>
<reference evidence="2 3" key="1">
    <citation type="journal article" date="2008" name="PLoS ONE">
        <title>Environmental adaptation: genomic analysis of the piezotolerant and psychrotolerant deep-sea iron reducing bacterium Shewanella piezotolerans WP3.</title>
        <authorList>
            <person name="Wang F."/>
            <person name="Wang J."/>
            <person name="Jian H."/>
            <person name="Zhang B."/>
            <person name="Li S."/>
            <person name="Wang F."/>
            <person name="Zeng X."/>
            <person name="Gao L."/>
            <person name="Bartlett D.H."/>
            <person name="Yu J."/>
            <person name="Hu S."/>
            <person name="Xiao X."/>
        </authorList>
    </citation>
    <scope>NUCLEOTIDE SEQUENCE [LARGE SCALE GENOMIC DNA]</scope>
    <source>
        <strain evidence="3">WP3 / JCM 13877</strain>
    </source>
</reference>
<evidence type="ECO:0000256" key="1">
    <source>
        <dbReference type="SAM" id="SignalP"/>
    </source>
</evidence>
<feature type="chain" id="PRO_5002869718" evidence="1">
    <location>
        <begin position="26"/>
        <end position="125"/>
    </location>
</feature>
<dbReference type="EMBL" id="CP000472">
    <property type="protein sequence ID" value="ACJ28501.1"/>
    <property type="molecule type" value="Genomic_DNA"/>
</dbReference>
<evidence type="ECO:0000313" key="3">
    <source>
        <dbReference type="Proteomes" id="UP000000753"/>
    </source>
</evidence>
<dbReference type="Proteomes" id="UP000000753">
    <property type="component" value="Chromosome"/>
</dbReference>
<dbReference type="eggNOG" id="ENOG5031F2P">
    <property type="taxonomic scope" value="Bacteria"/>
</dbReference>
<dbReference type="KEGG" id="swp:swp_1730"/>
<dbReference type="OrthoDB" id="7065652at2"/>
<gene>
    <name evidence="2" type="ordered locus">swp_1730</name>
</gene>
<organism evidence="2 3">
    <name type="scientific">Shewanella piezotolerans (strain WP3 / JCM 13877)</name>
    <dbReference type="NCBI Taxonomy" id="225849"/>
    <lineage>
        <taxon>Bacteria</taxon>
        <taxon>Pseudomonadati</taxon>
        <taxon>Pseudomonadota</taxon>
        <taxon>Gammaproteobacteria</taxon>
        <taxon>Alteromonadales</taxon>
        <taxon>Shewanellaceae</taxon>
        <taxon>Shewanella</taxon>
    </lineage>
</organism>
<dbReference type="HOGENOM" id="CLU_1991160_0_0_6"/>
<accession>B8CMZ9</accession>
<dbReference type="RefSeq" id="WP_020911879.1">
    <property type="nucleotide sequence ID" value="NC_011566.1"/>
</dbReference>
<name>B8CMZ9_SHEPW</name>
<dbReference type="STRING" id="225849.swp_1730"/>
<keyword evidence="3" id="KW-1185">Reference proteome</keyword>
<keyword evidence="1" id="KW-0732">Signal</keyword>
<evidence type="ECO:0000313" key="2">
    <source>
        <dbReference type="EMBL" id="ACJ28501.1"/>
    </source>
</evidence>
<feature type="signal peptide" evidence="1">
    <location>
        <begin position="1"/>
        <end position="25"/>
    </location>
</feature>
<proteinExistence type="predicted"/>
<protein>
    <submittedName>
        <fullName evidence="2">Uncharacterized protein</fullName>
    </submittedName>
</protein>
<dbReference type="AlphaFoldDB" id="B8CMZ9"/>